<comment type="caution">
    <text evidence="1">The sequence shown here is derived from an EMBL/GenBank/DDBJ whole genome shotgun (WGS) entry which is preliminary data.</text>
</comment>
<keyword evidence="2" id="KW-1185">Reference proteome</keyword>
<protein>
    <submittedName>
        <fullName evidence="1">Uncharacterized protein</fullName>
    </submittedName>
</protein>
<gene>
    <name evidence="1" type="ORF">J2750_002131</name>
</gene>
<reference evidence="1 2" key="1">
    <citation type="submission" date="2023-07" db="EMBL/GenBank/DDBJ databases">
        <title>Genomic Encyclopedia of Type Strains, Phase IV (KMG-IV): sequencing the most valuable type-strain genomes for metagenomic binning, comparative biology and taxonomic classification.</title>
        <authorList>
            <person name="Goeker M."/>
        </authorList>
    </citation>
    <scope>NUCLEOTIDE SEQUENCE [LARGE SCALE GENOMIC DNA]</scope>
    <source>
        <strain evidence="1 2">DSM 17273</strain>
    </source>
</reference>
<sequence>MDIKSDYLIERTAKPEVLNLIDDVANIFDDVVEDILKYKHKITLIENATDLQDSERNEIIEVYNDFIDECYSILDRCDQLIFYLDQSVTYEIMPCSDLEDGDDIGTNQIIKKGEFDE</sequence>
<organism evidence="1 2">
    <name type="scientific">Methanococcoides alaskense</name>
    <dbReference type="NCBI Taxonomy" id="325778"/>
    <lineage>
        <taxon>Archaea</taxon>
        <taxon>Methanobacteriati</taxon>
        <taxon>Methanobacteriota</taxon>
        <taxon>Stenosarchaea group</taxon>
        <taxon>Methanomicrobia</taxon>
        <taxon>Methanosarcinales</taxon>
        <taxon>Methanosarcinaceae</taxon>
        <taxon>Methanococcoides</taxon>
    </lineage>
</organism>
<accession>A0AA90ZDN0</accession>
<evidence type="ECO:0000313" key="1">
    <source>
        <dbReference type="EMBL" id="MDR6223658.1"/>
    </source>
</evidence>
<evidence type="ECO:0000313" key="2">
    <source>
        <dbReference type="Proteomes" id="UP001185015"/>
    </source>
</evidence>
<name>A0AA90ZDN0_9EURY</name>
<dbReference type="AlphaFoldDB" id="A0AA90ZDN0"/>
<proteinExistence type="predicted"/>
<dbReference type="Proteomes" id="UP001185015">
    <property type="component" value="Unassembled WGS sequence"/>
</dbReference>
<dbReference type="RefSeq" id="WP_270095357.1">
    <property type="nucleotide sequence ID" value="NZ_JAQFFK010000001.1"/>
</dbReference>
<dbReference type="EMBL" id="JAVDQI010000010">
    <property type="protein sequence ID" value="MDR6223658.1"/>
    <property type="molecule type" value="Genomic_DNA"/>
</dbReference>